<evidence type="ECO:0000256" key="1">
    <source>
        <dbReference type="SAM" id="MobiDB-lite"/>
    </source>
</evidence>
<sequence length="80" mass="8609">MRVTRTESEARQRAKTSATPPSSSWRTHRITGGPDHPHAGTRELGRCRVGTGQPQIIGPEGKGAGRDCSWVGLTEQATDD</sequence>
<name>A0A5B7CV78_PORTR</name>
<reference evidence="2 3" key="1">
    <citation type="submission" date="2019-05" db="EMBL/GenBank/DDBJ databases">
        <title>Another draft genome of Portunus trituberculatus and its Hox gene families provides insights of decapod evolution.</title>
        <authorList>
            <person name="Jeong J.-H."/>
            <person name="Song I."/>
            <person name="Kim S."/>
            <person name="Choi T."/>
            <person name="Kim D."/>
            <person name="Ryu S."/>
            <person name="Kim W."/>
        </authorList>
    </citation>
    <scope>NUCLEOTIDE SEQUENCE [LARGE SCALE GENOMIC DNA]</scope>
    <source>
        <tissue evidence="2">Muscle</tissue>
    </source>
</reference>
<feature type="compositionally biased region" description="Polar residues" evidence="1">
    <location>
        <begin position="15"/>
        <end position="25"/>
    </location>
</feature>
<feature type="compositionally biased region" description="Basic and acidic residues" evidence="1">
    <location>
        <begin position="35"/>
        <end position="46"/>
    </location>
</feature>
<feature type="region of interest" description="Disordered" evidence="1">
    <location>
        <begin position="1"/>
        <end position="80"/>
    </location>
</feature>
<evidence type="ECO:0000313" key="3">
    <source>
        <dbReference type="Proteomes" id="UP000324222"/>
    </source>
</evidence>
<accession>A0A5B7CV78</accession>
<dbReference type="Proteomes" id="UP000324222">
    <property type="component" value="Unassembled WGS sequence"/>
</dbReference>
<evidence type="ECO:0000313" key="2">
    <source>
        <dbReference type="EMBL" id="MPC13692.1"/>
    </source>
</evidence>
<organism evidence="2 3">
    <name type="scientific">Portunus trituberculatus</name>
    <name type="common">Swimming crab</name>
    <name type="synonym">Neptunus trituberculatus</name>
    <dbReference type="NCBI Taxonomy" id="210409"/>
    <lineage>
        <taxon>Eukaryota</taxon>
        <taxon>Metazoa</taxon>
        <taxon>Ecdysozoa</taxon>
        <taxon>Arthropoda</taxon>
        <taxon>Crustacea</taxon>
        <taxon>Multicrustacea</taxon>
        <taxon>Malacostraca</taxon>
        <taxon>Eumalacostraca</taxon>
        <taxon>Eucarida</taxon>
        <taxon>Decapoda</taxon>
        <taxon>Pleocyemata</taxon>
        <taxon>Brachyura</taxon>
        <taxon>Eubrachyura</taxon>
        <taxon>Portunoidea</taxon>
        <taxon>Portunidae</taxon>
        <taxon>Portuninae</taxon>
        <taxon>Portunus</taxon>
    </lineage>
</organism>
<comment type="caution">
    <text evidence="2">The sequence shown here is derived from an EMBL/GenBank/DDBJ whole genome shotgun (WGS) entry which is preliminary data.</text>
</comment>
<proteinExistence type="predicted"/>
<gene>
    <name evidence="2" type="ORF">E2C01_006436</name>
</gene>
<dbReference type="AlphaFoldDB" id="A0A5B7CV78"/>
<protein>
    <submittedName>
        <fullName evidence="2">Uncharacterized protein</fullName>
    </submittedName>
</protein>
<dbReference type="EMBL" id="VSRR010000299">
    <property type="protein sequence ID" value="MPC13692.1"/>
    <property type="molecule type" value="Genomic_DNA"/>
</dbReference>
<keyword evidence="3" id="KW-1185">Reference proteome</keyword>
<feature type="compositionally biased region" description="Basic and acidic residues" evidence="1">
    <location>
        <begin position="1"/>
        <end position="12"/>
    </location>
</feature>